<evidence type="ECO:0000256" key="1">
    <source>
        <dbReference type="ARBA" id="ARBA00008007"/>
    </source>
</evidence>
<dbReference type="PANTHER" id="PTHR47505">
    <property type="entry name" value="DNA UTILIZATION PROTEIN YHGH"/>
    <property type="match status" value="1"/>
</dbReference>
<dbReference type="Proteomes" id="UP000179005">
    <property type="component" value="Unassembled WGS sequence"/>
</dbReference>
<evidence type="ECO:0000313" key="4">
    <source>
        <dbReference type="EMBL" id="OGC54244.1"/>
    </source>
</evidence>
<feature type="domain" description="Double zinc ribbon" evidence="3">
    <location>
        <begin position="11"/>
        <end position="55"/>
    </location>
</feature>
<organism evidence="4 5">
    <name type="scientific">candidate division WWE3 bacterium RIFCSPHIGHO2_01_FULL_48_15</name>
    <dbReference type="NCBI Taxonomy" id="1802619"/>
    <lineage>
        <taxon>Bacteria</taxon>
        <taxon>Katanobacteria</taxon>
    </lineage>
</organism>
<comment type="caution">
    <text evidence="4">The sequence shown here is derived from an EMBL/GenBank/DDBJ whole genome shotgun (WGS) entry which is preliminary data.</text>
</comment>
<evidence type="ECO:0000313" key="5">
    <source>
        <dbReference type="Proteomes" id="UP000179005"/>
    </source>
</evidence>
<accession>A0A1F4VAN8</accession>
<dbReference type="SUPFAM" id="SSF53271">
    <property type="entry name" value="PRTase-like"/>
    <property type="match status" value="1"/>
</dbReference>
<dbReference type="STRING" id="1802619.A2797_00720"/>
<protein>
    <submittedName>
        <fullName evidence="4">Uncharacterized protein</fullName>
    </submittedName>
</protein>
<proteinExistence type="inferred from homology"/>
<gene>
    <name evidence="4" type="ORF">A2797_00720</name>
</gene>
<comment type="similarity">
    <text evidence="1">Belongs to the ComF/GntX family.</text>
</comment>
<dbReference type="InterPro" id="IPR029057">
    <property type="entry name" value="PRTase-like"/>
</dbReference>
<dbReference type="Pfam" id="PF18912">
    <property type="entry name" value="DZR_2"/>
    <property type="match status" value="1"/>
</dbReference>
<dbReference type="AlphaFoldDB" id="A0A1F4VAN8"/>
<name>A0A1F4VAN8_UNCKA</name>
<dbReference type="PANTHER" id="PTHR47505:SF1">
    <property type="entry name" value="DNA UTILIZATION PROTEIN YHGH"/>
    <property type="match status" value="1"/>
</dbReference>
<dbReference type="InterPro" id="IPR051910">
    <property type="entry name" value="ComF/GntX_DNA_util-trans"/>
</dbReference>
<reference evidence="4 5" key="1">
    <citation type="journal article" date="2016" name="Nat. Commun.">
        <title>Thousands of microbial genomes shed light on interconnected biogeochemical processes in an aquifer system.</title>
        <authorList>
            <person name="Anantharaman K."/>
            <person name="Brown C.T."/>
            <person name="Hug L.A."/>
            <person name="Sharon I."/>
            <person name="Castelle C.J."/>
            <person name="Probst A.J."/>
            <person name="Thomas B.C."/>
            <person name="Singh A."/>
            <person name="Wilkins M.J."/>
            <person name="Karaoz U."/>
            <person name="Brodie E.L."/>
            <person name="Williams K.H."/>
            <person name="Hubbard S.S."/>
            <person name="Banfield J.F."/>
        </authorList>
    </citation>
    <scope>NUCLEOTIDE SEQUENCE [LARGE SCALE GENOMIC DNA]</scope>
</reference>
<dbReference type="Pfam" id="PF00156">
    <property type="entry name" value="Pribosyltran"/>
    <property type="match status" value="1"/>
</dbReference>
<evidence type="ECO:0000259" key="2">
    <source>
        <dbReference type="Pfam" id="PF00156"/>
    </source>
</evidence>
<dbReference type="EMBL" id="MEVC01000022">
    <property type="protein sequence ID" value="OGC54244.1"/>
    <property type="molecule type" value="Genomic_DNA"/>
</dbReference>
<dbReference type="InterPro" id="IPR000836">
    <property type="entry name" value="PRTase_dom"/>
</dbReference>
<feature type="domain" description="Phosphoribosyltransferase" evidence="2">
    <location>
        <begin position="138"/>
        <end position="220"/>
    </location>
</feature>
<dbReference type="InterPro" id="IPR044005">
    <property type="entry name" value="DZR_2"/>
</dbReference>
<sequence>MATGNWLNKLFEFIYPTYCVSCRRGGNLLCVDCRSKLQSLDQFFCIVCDRPAVSGFTHPGCTTRFTPERTLSGFAYAGSAKKLIAALKYKKIQPLAKVMADLLIEDLEEKRIEFGKEAIVSPIPLSFWREGARGFNQSALLGEALANRLRLSFRGDVLVRIKDTPSQVSLKKGERAKNIKGAFSAKKLIGEDVLLVDDVLTTGSTVLEAAKELKKSGAGQVWVLGFAKD</sequence>
<dbReference type="CDD" id="cd06223">
    <property type="entry name" value="PRTases_typeI"/>
    <property type="match status" value="1"/>
</dbReference>
<dbReference type="Gene3D" id="3.40.50.2020">
    <property type="match status" value="1"/>
</dbReference>
<evidence type="ECO:0000259" key="3">
    <source>
        <dbReference type="Pfam" id="PF18912"/>
    </source>
</evidence>